<feature type="chain" id="PRO_5046256814" evidence="12">
    <location>
        <begin position="25"/>
        <end position="731"/>
    </location>
</feature>
<name>A0ABP7PQX4_9SPHI</name>
<dbReference type="InterPro" id="IPR012910">
    <property type="entry name" value="Plug_dom"/>
</dbReference>
<dbReference type="PANTHER" id="PTHR30069:SF29">
    <property type="entry name" value="HEMOGLOBIN AND HEMOGLOBIN-HAPTOGLOBIN-BINDING PROTEIN 1-RELATED"/>
    <property type="match status" value="1"/>
</dbReference>
<evidence type="ECO:0000256" key="4">
    <source>
        <dbReference type="ARBA" id="ARBA00022692"/>
    </source>
</evidence>
<dbReference type="InterPro" id="IPR039426">
    <property type="entry name" value="TonB-dep_rcpt-like"/>
</dbReference>
<evidence type="ECO:0000256" key="7">
    <source>
        <dbReference type="ARBA" id="ARBA00023136"/>
    </source>
</evidence>
<evidence type="ECO:0000256" key="2">
    <source>
        <dbReference type="ARBA" id="ARBA00022448"/>
    </source>
</evidence>
<evidence type="ECO:0000313" key="15">
    <source>
        <dbReference type="EMBL" id="GAA3968591.1"/>
    </source>
</evidence>
<feature type="domain" description="TonB-dependent receptor plug" evidence="14">
    <location>
        <begin position="74"/>
        <end position="164"/>
    </location>
</feature>
<dbReference type="Gene3D" id="2.170.130.10">
    <property type="entry name" value="TonB-dependent receptor, plug domain"/>
    <property type="match status" value="1"/>
</dbReference>
<gene>
    <name evidence="15" type="ORF">GCM10022210_16830</name>
</gene>
<reference evidence="16" key="1">
    <citation type="journal article" date="2019" name="Int. J. Syst. Evol. Microbiol.">
        <title>The Global Catalogue of Microorganisms (GCM) 10K type strain sequencing project: providing services to taxonomists for standard genome sequencing and annotation.</title>
        <authorList>
            <consortium name="The Broad Institute Genomics Platform"/>
            <consortium name="The Broad Institute Genome Sequencing Center for Infectious Disease"/>
            <person name="Wu L."/>
            <person name="Ma J."/>
        </authorList>
    </citation>
    <scope>NUCLEOTIDE SEQUENCE [LARGE SCALE GENOMIC DNA]</scope>
    <source>
        <strain evidence="16">JCM 16601</strain>
    </source>
</reference>
<dbReference type="Proteomes" id="UP001500742">
    <property type="component" value="Unassembled WGS sequence"/>
</dbReference>
<evidence type="ECO:0000256" key="6">
    <source>
        <dbReference type="ARBA" id="ARBA00023077"/>
    </source>
</evidence>
<keyword evidence="3 10" id="KW-1134">Transmembrane beta strand</keyword>
<keyword evidence="9 10" id="KW-0998">Cell outer membrane</keyword>
<evidence type="ECO:0000313" key="16">
    <source>
        <dbReference type="Proteomes" id="UP001500742"/>
    </source>
</evidence>
<dbReference type="Pfam" id="PF07715">
    <property type="entry name" value="Plug"/>
    <property type="match status" value="1"/>
</dbReference>
<dbReference type="Gene3D" id="2.40.170.20">
    <property type="entry name" value="TonB-dependent receptor, beta-barrel domain"/>
    <property type="match status" value="1"/>
</dbReference>
<evidence type="ECO:0000256" key="3">
    <source>
        <dbReference type="ARBA" id="ARBA00022452"/>
    </source>
</evidence>
<evidence type="ECO:0000259" key="14">
    <source>
        <dbReference type="Pfam" id="PF07715"/>
    </source>
</evidence>
<evidence type="ECO:0000256" key="12">
    <source>
        <dbReference type="SAM" id="SignalP"/>
    </source>
</evidence>
<protein>
    <submittedName>
        <fullName evidence="15">TonB-dependent receptor</fullName>
    </submittedName>
</protein>
<dbReference type="Pfam" id="PF00593">
    <property type="entry name" value="TonB_dep_Rec_b-barrel"/>
    <property type="match status" value="1"/>
</dbReference>
<dbReference type="InterPro" id="IPR036942">
    <property type="entry name" value="Beta-barrel_TonB_sf"/>
</dbReference>
<accession>A0ABP7PQX4</accession>
<evidence type="ECO:0000256" key="10">
    <source>
        <dbReference type="PROSITE-ProRule" id="PRU01360"/>
    </source>
</evidence>
<keyword evidence="2 10" id="KW-0813">Transport</keyword>
<dbReference type="InterPro" id="IPR000531">
    <property type="entry name" value="Beta-barrel_TonB"/>
</dbReference>
<dbReference type="PANTHER" id="PTHR30069">
    <property type="entry name" value="TONB-DEPENDENT OUTER MEMBRANE RECEPTOR"/>
    <property type="match status" value="1"/>
</dbReference>
<keyword evidence="7 10" id="KW-0472">Membrane</keyword>
<evidence type="ECO:0000256" key="9">
    <source>
        <dbReference type="ARBA" id="ARBA00023237"/>
    </source>
</evidence>
<dbReference type="EMBL" id="BAAAZC010000010">
    <property type="protein sequence ID" value="GAA3968591.1"/>
    <property type="molecule type" value="Genomic_DNA"/>
</dbReference>
<comment type="caution">
    <text evidence="15">The sequence shown here is derived from an EMBL/GenBank/DDBJ whole genome shotgun (WGS) entry which is preliminary data.</text>
</comment>
<proteinExistence type="inferred from homology"/>
<feature type="domain" description="TonB-dependent receptor-like beta-barrel" evidence="13">
    <location>
        <begin position="229"/>
        <end position="697"/>
    </location>
</feature>
<dbReference type="RefSeq" id="WP_259094266.1">
    <property type="nucleotide sequence ID" value="NZ_BAAAZC010000010.1"/>
</dbReference>
<keyword evidence="16" id="KW-1185">Reference proteome</keyword>
<evidence type="ECO:0000259" key="13">
    <source>
        <dbReference type="Pfam" id="PF00593"/>
    </source>
</evidence>
<dbReference type="InterPro" id="IPR037066">
    <property type="entry name" value="Plug_dom_sf"/>
</dbReference>
<keyword evidence="6 11" id="KW-0798">TonB box</keyword>
<dbReference type="SUPFAM" id="SSF56935">
    <property type="entry name" value="Porins"/>
    <property type="match status" value="1"/>
</dbReference>
<organism evidence="15 16">
    <name type="scientific">Mucilaginibacter dorajii</name>
    <dbReference type="NCBI Taxonomy" id="692994"/>
    <lineage>
        <taxon>Bacteria</taxon>
        <taxon>Pseudomonadati</taxon>
        <taxon>Bacteroidota</taxon>
        <taxon>Sphingobacteriia</taxon>
        <taxon>Sphingobacteriales</taxon>
        <taxon>Sphingobacteriaceae</taxon>
        <taxon>Mucilaginibacter</taxon>
    </lineage>
</organism>
<evidence type="ECO:0000256" key="5">
    <source>
        <dbReference type="ARBA" id="ARBA00022729"/>
    </source>
</evidence>
<comment type="similarity">
    <text evidence="10 11">Belongs to the TonB-dependent receptor family.</text>
</comment>
<sequence>MLKKLLLFTAATAPFFISGIKAQAQTKQSIKDTTLSLDSVVVRDSRSKHLPDVIGTYIFAGKKTFVISPDAGKANLSNSNIRTIFGTIPGVNVWELSGNGFQVNIGTRGTDTHRSNETNVRQNGYNTNSDLFGYPEAHYVPQFAAVEQIQIVRGSAALQFGSQYGGMVNYKVKEGDTSKVFSIQSEQSAGSNNYFNSFNAVGGKSGKWTYYAYFANRTGDGYRSNSAFTGQWFYANVKYQFSAKGSLALQFSRVNFKEKDAGGLNDAQFNADSRQATRTRNYFDPEINIPALLFNYNLSNRTKLEVTSHVISGQRNSVQFLANPGVADTVNKKLNTFNPRQVDRDFYLGFTTEARLLTRYKLGNLTSTFTSGLRYFTETTTRDQKGTGSTGSDYDLRLTIPYGIALKLRTHNYAAFAENSFQITPKLSITPGARYEIINTNLDGVIDNAKDHVSYGNKRHFPLFGTGIQYQLTNSSQFYGNISQAYRPFSYANIIPGNDLAVVNPNLKDSRGYSTDLGYRGNISTVFNYDLDFYYVYYGNRIGNLTELNSAKQTYIYTTNIGNASAKGIELYTEVSLLRSFDKTSVSDIRLFNSFSYDHARYTSGSLSAGNSNISLKGNWLEGTPQWINRTGLSYLNGHITTTLQYSYVGKNFTDANNTVFNPTGLSGIVPAYHVFDWSLNYSFLKQYHIFGSINNVLNAKYFTRRITILPGPGILPADGRTFNVGFGIKI</sequence>
<keyword evidence="4 10" id="KW-0812">Transmembrane</keyword>
<evidence type="ECO:0000256" key="8">
    <source>
        <dbReference type="ARBA" id="ARBA00023170"/>
    </source>
</evidence>
<keyword evidence="8 15" id="KW-0675">Receptor</keyword>
<dbReference type="PROSITE" id="PS52016">
    <property type="entry name" value="TONB_DEPENDENT_REC_3"/>
    <property type="match status" value="1"/>
</dbReference>
<keyword evidence="5 12" id="KW-0732">Signal</keyword>
<feature type="signal peptide" evidence="12">
    <location>
        <begin position="1"/>
        <end position="24"/>
    </location>
</feature>
<comment type="subcellular location">
    <subcellularLocation>
        <location evidence="1 10">Cell outer membrane</location>
        <topology evidence="1 10">Multi-pass membrane protein</topology>
    </subcellularLocation>
</comment>
<evidence type="ECO:0000256" key="11">
    <source>
        <dbReference type="RuleBase" id="RU003357"/>
    </source>
</evidence>
<evidence type="ECO:0000256" key="1">
    <source>
        <dbReference type="ARBA" id="ARBA00004571"/>
    </source>
</evidence>